<reference evidence="2 3" key="1">
    <citation type="submission" date="2023-03" db="EMBL/GenBank/DDBJ databases">
        <title>Genome sequence of Lichtheimia ornata CBS 291.66.</title>
        <authorList>
            <person name="Mohabir J.T."/>
            <person name="Shea T.P."/>
            <person name="Kurbessoian T."/>
            <person name="Berby B."/>
            <person name="Fontaine J."/>
            <person name="Livny J."/>
            <person name="Gnirke A."/>
            <person name="Stajich J.E."/>
            <person name="Cuomo C.A."/>
        </authorList>
    </citation>
    <scope>NUCLEOTIDE SEQUENCE [LARGE SCALE GENOMIC DNA]</scope>
    <source>
        <strain evidence="2">CBS 291.66</strain>
    </source>
</reference>
<comment type="caution">
    <text evidence="2">The sequence shown here is derived from an EMBL/GenBank/DDBJ whole genome shotgun (WGS) entry which is preliminary data.</text>
</comment>
<evidence type="ECO:0000256" key="1">
    <source>
        <dbReference type="SAM" id="MobiDB-lite"/>
    </source>
</evidence>
<feature type="compositionally biased region" description="Polar residues" evidence="1">
    <location>
        <begin position="150"/>
        <end position="166"/>
    </location>
</feature>
<name>A0AAD7Y3P4_9FUNG</name>
<feature type="compositionally biased region" description="Polar residues" evidence="1">
    <location>
        <begin position="68"/>
        <end position="81"/>
    </location>
</feature>
<gene>
    <name evidence="2" type="ORF">O0I10_001363</name>
</gene>
<evidence type="ECO:0000313" key="2">
    <source>
        <dbReference type="EMBL" id="KAJ8663186.1"/>
    </source>
</evidence>
<dbReference type="Proteomes" id="UP001234581">
    <property type="component" value="Unassembled WGS sequence"/>
</dbReference>
<feature type="region of interest" description="Disordered" evidence="1">
    <location>
        <begin position="1"/>
        <end position="20"/>
    </location>
</feature>
<feature type="compositionally biased region" description="Low complexity" evidence="1">
    <location>
        <begin position="221"/>
        <end position="241"/>
    </location>
</feature>
<dbReference type="GeneID" id="83208781"/>
<feature type="region of interest" description="Disordered" evidence="1">
    <location>
        <begin position="322"/>
        <end position="361"/>
    </location>
</feature>
<feature type="compositionally biased region" description="Basic and acidic residues" evidence="1">
    <location>
        <begin position="351"/>
        <end position="361"/>
    </location>
</feature>
<feature type="region of interest" description="Disordered" evidence="1">
    <location>
        <begin position="149"/>
        <end position="201"/>
    </location>
</feature>
<feature type="compositionally biased region" description="Low complexity" evidence="1">
    <location>
        <begin position="97"/>
        <end position="110"/>
    </location>
</feature>
<dbReference type="EMBL" id="JARTCD010000003">
    <property type="protein sequence ID" value="KAJ8663186.1"/>
    <property type="molecule type" value="Genomic_DNA"/>
</dbReference>
<evidence type="ECO:0000313" key="3">
    <source>
        <dbReference type="Proteomes" id="UP001234581"/>
    </source>
</evidence>
<feature type="compositionally biased region" description="Polar residues" evidence="1">
    <location>
        <begin position="48"/>
        <end position="59"/>
    </location>
</feature>
<feature type="compositionally biased region" description="Polar residues" evidence="1">
    <location>
        <begin position="242"/>
        <end position="263"/>
    </location>
</feature>
<organism evidence="2 3">
    <name type="scientific">Lichtheimia ornata</name>
    <dbReference type="NCBI Taxonomy" id="688661"/>
    <lineage>
        <taxon>Eukaryota</taxon>
        <taxon>Fungi</taxon>
        <taxon>Fungi incertae sedis</taxon>
        <taxon>Mucoromycota</taxon>
        <taxon>Mucoromycotina</taxon>
        <taxon>Mucoromycetes</taxon>
        <taxon>Mucorales</taxon>
        <taxon>Lichtheimiaceae</taxon>
        <taxon>Lichtheimia</taxon>
    </lineage>
</organism>
<feature type="compositionally biased region" description="Basic and acidic residues" evidence="1">
    <location>
        <begin position="329"/>
        <end position="343"/>
    </location>
</feature>
<feature type="region of interest" description="Disordered" evidence="1">
    <location>
        <begin position="25"/>
        <end position="110"/>
    </location>
</feature>
<accession>A0AAD7Y3P4</accession>
<dbReference type="RefSeq" id="XP_058348098.1">
    <property type="nucleotide sequence ID" value="XM_058481460.1"/>
</dbReference>
<proteinExistence type="predicted"/>
<dbReference type="AlphaFoldDB" id="A0AAD7Y3P4"/>
<protein>
    <submittedName>
        <fullName evidence="2">Uncharacterized protein</fullName>
    </submittedName>
</protein>
<feature type="region of interest" description="Disordered" evidence="1">
    <location>
        <begin position="221"/>
        <end position="266"/>
    </location>
</feature>
<feature type="compositionally biased region" description="Polar residues" evidence="1">
    <location>
        <begin position="25"/>
        <end position="38"/>
    </location>
</feature>
<keyword evidence="3" id="KW-1185">Reference proteome</keyword>
<sequence length="361" mass="39595">MTDPKANNSTTLPSISHLLNPTSQERIASNASAKNTTCLRDPSDPACSKQNHAYSTTKLLQDYPSPPLSSSALDYPTSSIPPLQGNDPPPRHARTISNDSDSTMTSLSDTQRSYQRFSRWGTSPTSMQYFHTPISAPWTVPKDKDAAVEASSSVSKPSIQVNPSTSERLETPAPTRLSFTSTGEPILKRRRGRPPSNAREACTWEGGWTFLSPTVWSVNNNNSNQVTAPPSTTLPVSSSSSGQQNNQPRKTLDAATTSQQQSHSGAISDIAAFSSSDLSNVMHMPKRKRGRKPKKHLVGHSCFVWKDIPIVRSPLSTAKARATAAANRLRKEKERQEQQKQKQQENVLIVDDNKVHHEDSC</sequence>